<feature type="coiled-coil region" evidence="5">
    <location>
        <begin position="1149"/>
        <end position="1176"/>
    </location>
</feature>
<dbReference type="Proteomes" id="UP000241890">
    <property type="component" value="Unassembled WGS sequence"/>
</dbReference>
<dbReference type="Pfam" id="PF03062">
    <property type="entry name" value="MBOAT"/>
    <property type="match status" value="1"/>
</dbReference>
<feature type="signal peptide" evidence="7">
    <location>
        <begin position="1"/>
        <end position="16"/>
    </location>
</feature>
<dbReference type="Gene3D" id="3.30.300.30">
    <property type="match status" value="1"/>
</dbReference>
<keyword evidence="2 6" id="KW-0812">Transmembrane</keyword>
<dbReference type="PANTHER" id="PTHR22754">
    <property type="entry name" value="DISCO-INTERACTING PROTEIN 2 DIP2 -RELATED"/>
    <property type="match status" value="1"/>
</dbReference>
<evidence type="ECO:0000256" key="4">
    <source>
        <dbReference type="ARBA" id="ARBA00023136"/>
    </source>
</evidence>
<gene>
    <name evidence="9" type="ORF">FCC1311_080032</name>
</gene>
<feature type="transmembrane region" description="Helical" evidence="6">
    <location>
        <begin position="516"/>
        <end position="543"/>
    </location>
</feature>
<dbReference type="InterPro" id="IPR009081">
    <property type="entry name" value="PP-bd_ACP"/>
</dbReference>
<evidence type="ECO:0000256" key="3">
    <source>
        <dbReference type="ARBA" id="ARBA00022989"/>
    </source>
</evidence>
<keyword evidence="9" id="KW-0436">Ligase</keyword>
<reference evidence="9 10" key="1">
    <citation type="submission" date="2017-12" db="EMBL/GenBank/DDBJ databases">
        <title>Sequencing, de novo assembly and annotation of complete genome of a new Thraustochytrid species, strain FCC1311.</title>
        <authorList>
            <person name="Sedici K."/>
            <person name="Godart F."/>
            <person name="Aiese Cigliano R."/>
            <person name="Sanseverino W."/>
            <person name="Barakat M."/>
            <person name="Ortet P."/>
            <person name="Marechal E."/>
            <person name="Cagnac O."/>
            <person name="Amato A."/>
        </authorList>
    </citation>
    <scope>NUCLEOTIDE SEQUENCE [LARGE SCALE GENOMIC DNA]</scope>
</reference>
<dbReference type="InterPro" id="IPR004299">
    <property type="entry name" value="MBOAT_fam"/>
</dbReference>
<sequence length="1262" mass="139825">MSSLQLAATFTAVALGLLVGPLQELGERSAMYHDMVKIPGTSPAWMPLTAFSTQVRVRDDQDPQHRWWRSHFKEIFGTLVIFLAISRGVDLILLRWSTKVSARWAVRIHAVLDIFLSTVFLWKLYGFFFWIVAAQTMINYVIVVAGRSTSSHKMRVAALATVWALNIGLVLNSRQVQDYVYDATRHYETLASIHPFVRFLKLFNLGPGGLQWHSNMRFVLFRVIDFATSELLRGAGGAAPSSKEVIQGKRRKAPLLPEWLAVLRYAMYAPLVWQGPIIGYRAFCIQTQRRYRVINGRLRVAPVPWRKSFILAGKLVSAVLVREFLDHHWFASMFTHRHVHKQMRSCETAAAMLVLFLSAYMRMLLTWRYFRLWALLDGIEVTDNFPRCAFRNTSVGDMWRNMNASVHIWLLGNIYGPVCDVFKFHRRWGVVATFVFMAFWHGMFPAWVMFAAVNAVLVLLEQEALETTPPQAKQLEMSRTRVLFGRAFVDESVNETIARDFGISNLERNDGLAWKVLQWTCALTCAVAGVVIPLAVGILLSYIKLKTKKVKRQNVWLPDAEWKDETDSSGLTHWLEYVLATAAILLGLRLLFGVFAFSQSELRNKAPVTESASSRAISWHLVGLGPKRGWPRFFGCSAVTKARLPPECAWASDPNAVAYLQYTSGSTGNPKGVRITHGNIMEQGFQNQLAFGCTGRGETAVNWCPQYHDLGLVVCILSGVFAGIRLVSFSPLAFMRDPLLWVRAISTYRASFSAAPNFAYGYAARKARAAAAAGEALSGLDLSCWRIAGNGGEPVRAQTLDAFANAFERFGFSRSAAFPCYGLAEHTIMVSGRSSFRPPTLLRVNRAALAQHRVEVMNCNVGFDSTQSSSSSSSKEAVVLVGCGDAYEGVEVRIVDPDTGRAFTSSHQEERVGEIWLRSHSVADGYWANPQATKEVFLAKCASADSEGVSETGEREVTFLRTGDLGFVRNGELFICGRCKDLIIVDGRNIYPQDVESTAEQAHQALRPGSSAAFANESGVVLVAELRREAGQSGETVVRRACQMAYKHVLNEQRVSLSEVIVVDAGVLPKTSSGKIRRRAVAALVNAQDATLARATRFQGRAADLALFEDSESATDTDVGMAFGDLLLDPTYASIVECIMVAGTLAASKQEVLQAQAQEQEQNEGQEQEQKQLQSVDELRDIRHEEAGQLDEEVLQKSLDEVLMGADGGKSSFSSLEAVQFAAGLEARLQQCGVDLTLPPDIAFRHPNVGALALYIHDASSM</sequence>
<evidence type="ECO:0000313" key="9">
    <source>
        <dbReference type="EMBL" id="GBG31778.1"/>
    </source>
</evidence>
<dbReference type="GO" id="GO:0016020">
    <property type="term" value="C:membrane"/>
    <property type="evidence" value="ECO:0007669"/>
    <property type="project" value="UniProtKB-SubCell"/>
</dbReference>
<proteinExistence type="predicted"/>
<keyword evidence="7" id="KW-0732">Signal</keyword>
<organism evidence="9 10">
    <name type="scientific">Hondaea fermentalgiana</name>
    <dbReference type="NCBI Taxonomy" id="2315210"/>
    <lineage>
        <taxon>Eukaryota</taxon>
        <taxon>Sar</taxon>
        <taxon>Stramenopiles</taxon>
        <taxon>Bigyra</taxon>
        <taxon>Labyrinthulomycetes</taxon>
        <taxon>Thraustochytrida</taxon>
        <taxon>Thraustochytriidae</taxon>
        <taxon>Hondaea</taxon>
    </lineage>
</organism>
<keyword evidence="4 6" id="KW-0472">Membrane</keyword>
<dbReference type="InterPro" id="IPR025110">
    <property type="entry name" value="AMP-bd_C"/>
</dbReference>
<evidence type="ECO:0000256" key="5">
    <source>
        <dbReference type="SAM" id="Coils"/>
    </source>
</evidence>
<dbReference type="Pfam" id="PF00501">
    <property type="entry name" value="AMP-binding"/>
    <property type="match status" value="1"/>
</dbReference>
<dbReference type="InParanoid" id="A0A2R5GPS4"/>
<dbReference type="InterPro" id="IPR042099">
    <property type="entry name" value="ANL_N_sf"/>
</dbReference>
<dbReference type="InterPro" id="IPR020845">
    <property type="entry name" value="AMP-binding_CS"/>
</dbReference>
<feature type="transmembrane region" description="Helical" evidence="6">
    <location>
        <begin position="577"/>
        <end position="597"/>
    </location>
</feature>
<keyword evidence="10" id="KW-1185">Reference proteome</keyword>
<name>A0A2R5GPS4_9STRA</name>
<dbReference type="OrthoDB" id="199633at2759"/>
<dbReference type="GO" id="GO:0016874">
    <property type="term" value="F:ligase activity"/>
    <property type="evidence" value="ECO:0007669"/>
    <property type="project" value="UniProtKB-KW"/>
</dbReference>
<protein>
    <submittedName>
        <fullName evidence="9">4-coumarate--CoA ligase 4</fullName>
    </submittedName>
</protein>
<feature type="chain" id="PRO_5015352330" evidence="7">
    <location>
        <begin position="17"/>
        <end position="1262"/>
    </location>
</feature>
<dbReference type="Pfam" id="PF23024">
    <property type="entry name" value="AMP-dom_DIP2-like"/>
    <property type="match status" value="1"/>
</dbReference>
<accession>A0A2R5GPS4</accession>
<evidence type="ECO:0000313" key="10">
    <source>
        <dbReference type="Proteomes" id="UP000241890"/>
    </source>
</evidence>
<feature type="transmembrane region" description="Helical" evidence="6">
    <location>
        <begin position="75"/>
        <end position="93"/>
    </location>
</feature>
<comment type="caution">
    <text evidence="9">The sequence shown here is derived from an EMBL/GenBank/DDBJ whole genome shotgun (WGS) entry which is preliminary data.</text>
</comment>
<evidence type="ECO:0000256" key="6">
    <source>
        <dbReference type="SAM" id="Phobius"/>
    </source>
</evidence>
<evidence type="ECO:0000256" key="1">
    <source>
        <dbReference type="ARBA" id="ARBA00004141"/>
    </source>
</evidence>
<dbReference type="PANTHER" id="PTHR22754:SF32">
    <property type="entry name" value="DISCO-INTERACTING PROTEIN 2"/>
    <property type="match status" value="1"/>
</dbReference>
<dbReference type="Gene3D" id="3.40.50.12780">
    <property type="entry name" value="N-terminal domain of ligase-like"/>
    <property type="match status" value="1"/>
</dbReference>
<dbReference type="AlphaFoldDB" id="A0A2R5GPS4"/>
<feature type="domain" description="Carrier" evidence="8">
    <location>
        <begin position="1173"/>
        <end position="1260"/>
    </location>
</feature>
<dbReference type="PROSITE" id="PS00455">
    <property type="entry name" value="AMP_BINDING"/>
    <property type="match status" value="1"/>
</dbReference>
<dbReference type="InterPro" id="IPR000873">
    <property type="entry name" value="AMP-dep_synth/lig_dom"/>
</dbReference>
<dbReference type="EMBL" id="BEYU01000107">
    <property type="protein sequence ID" value="GBG31778.1"/>
    <property type="molecule type" value="Genomic_DNA"/>
</dbReference>
<dbReference type="InterPro" id="IPR045851">
    <property type="entry name" value="AMP-bd_C_sf"/>
</dbReference>
<evidence type="ECO:0000256" key="2">
    <source>
        <dbReference type="ARBA" id="ARBA00022692"/>
    </source>
</evidence>
<dbReference type="PROSITE" id="PS50075">
    <property type="entry name" value="CARRIER"/>
    <property type="match status" value="1"/>
</dbReference>
<keyword evidence="5" id="KW-0175">Coiled coil</keyword>
<feature type="transmembrane region" description="Helical" evidence="6">
    <location>
        <begin position="434"/>
        <end position="460"/>
    </location>
</feature>
<evidence type="ECO:0000259" key="8">
    <source>
        <dbReference type="PROSITE" id="PS50075"/>
    </source>
</evidence>
<evidence type="ECO:0000256" key="7">
    <source>
        <dbReference type="SAM" id="SignalP"/>
    </source>
</evidence>
<dbReference type="SUPFAM" id="SSF56801">
    <property type="entry name" value="Acetyl-CoA synthetase-like"/>
    <property type="match status" value="1"/>
</dbReference>
<keyword evidence="3 6" id="KW-1133">Transmembrane helix</keyword>
<comment type="subcellular location">
    <subcellularLocation>
        <location evidence="1">Membrane</location>
        <topology evidence="1">Multi-pass membrane protein</topology>
    </subcellularLocation>
</comment>
<feature type="transmembrane region" description="Helical" evidence="6">
    <location>
        <begin position="128"/>
        <end position="146"/>
    </location>
</feature>